<dbReference type="Proteomes" id="UP000008810">
    <property type="component" value="Chromosome 3"/>
</dbReference>
<dbReference type="PANTHER" id="PTHR46413">
    <property type="entry name" value="HEAVY METAL-ASSOCIATED ISOPRENYLATED PLANT PROTEIN 6"/>
    <property type="match status" value="1"/>
</dbReference>
<dbReference type="EMBL" id="CM000882">
    <property type="protein sequence ID" value="PNT69440.1"/>
    <property type="molecule type" value="Genomic_DNA"/>
</dbReference>
<dbReference type="KEGG" id="bdi:100845509"/>
<evidence type="ECO:0008006" key="5">
    <source>
        <dbReference type="Google" id="ProtNLM"/>
    </source>
</evidence>
<evidence type="ECO:0000313" key="2">
    <source>
        <dbReference type="EMBL" id="PNT69440.1"/>
    </source>
</evidence>
<dbReference type="Gene3D" id="3.30.70.100">
    <property type="match status" value="1"/>
</dbReference>
<evidence type="ECO:0000313" key="4">
    <source>
        <dbReference type="Proteomes" id="UP000008810"/>
    </source>
</evidence>
<gene>
    <name evidence="3" type="primary">LOC100845509</name>
    <name evidence="2" type="ORF">BRADI_3g55475v3</name>
</gene>
<feature type="compositionally biased region" description="Polar residues" evidence="1">
    <location>
        <begin position="93"/>
        <end position="102"/>
    </location>
</feature>
<reference evidence="3" key="3">
    <citation type="submission" date="2018-08" db="UniProtKB">
        <authorList>
            <consortium name="EnsemblPlants"/>
        </authorList>
    </citation>
    <scope>IDENTIFICATION</scope>
    <source>
        <strain evidence="3">cv. Bd21</strain>
    </source>
</reference>
<evidence type="ECO:0000256" key="1">
    <source>
        <dbReference type="SAM" id="MobiDB-lite"/>
    </source>
</evidence>
<dbReference type="Gramene" id="PNT69440">
    <property type="protein sequence ID" value="PNT69440"/>
    <property type="gene ID" value="BRADI_3g55475v3"/>
</dbReference>
<evidence type="ECO:0000313" key="3">
    <source>
        <dbReference type="EnsemblPlants" id="PNT69440"/>
    </source>
</evidence>
<dbReference type="AlphaFoldDB" id="A0A2K2D583"/>
<accession>A0A2K2D583</accession>
<dbReference type="OrthoDB" id="628953at2759"/>
<reference evidence="2 3" key="1">
    <citation type="journal article" date="2010" name="Nature">
        <title>Genome sequencing and analysis of the model grass Brachypodium distachyon.</title>
        <authorList>
            <consortium name="International Brachypodium Initiative"/>
        </authorList>
    </citation>
    <scope>NUCLEOTIDE SEQUENCE [LARGE SCALE GENOMIC DNA]</scope>
    <source>
        <strain evidence="2 3">Bd21</strain>
    </source>
</reference>
<dbReference type="PANTHER" id="PTHR46413:SF19">
    <property type="entry name" value="HMA DOMAIN-CONTAINING PROTEIN"/>
    <property type="match status" value="1"/>
</dbReference>
<dbReference type="CDD" id="cd00371">
    <property type="entry name" value="HMA"/>
    <property type="match status" value="1"/>
</dbReference>
<dbReference type="GeneID" id="100845509"/>
<reference evidence="2" key="2">
    <citation type="submission" date="2017-06" db="EMBL/GenBank/DDBJ databases">
        <title>WGS assembly of Brachypodium distachyon.</title>
        <authorList>
            <consortium name="The International Brachypodium Initiative"/>
            <person name="Lucas S."/>
            <person name="Harmon-Smith M."/>
            <person name="Lail K."/>
            <person name="Tice H."/>
            <person name="Grimwood J."/>
            <person name="Bruce D."/>
            <person name="Barry K."/>
            <person name="Shu S."/>
            <person name="Lindquist E."/>
            <person name="Wang M."/>
            <person name="Pitluck S."/>
            <person name="Vogel J.P."/>
            <person name="Garvin D.F."/>
            <person name="Mockler T.C."/>
            <person name="Schmutz J."/>
            <person name="Rokhsar D."/>
            <person name="Bevan M.W."/>
        </authorList>
    </citation>
    <scope>NUCLEOTIDE SEQUENCE</scope>
    <source>
        <strain evidence="2">Bd21</strain>
    </source>
</reference>
<dbReference type="InterPro" id="IPR006121">
    <property type="entry name" value="HMA_dom"/>
</dbReference>
<organism evidence="2">
    <name type="scientific">Brachypodium distachyon</name>
    <name type="common">Purple false brome</name>
    <name type="synonym">Trachynia distachya</name>
    <dbReference type="NCBI Taxonomy" id="15368"/>
    <lineage>
        <taxon>Eukaryota</taxon>
        <taxon>Viridiplantae</taxon>
        <taxon>Streptophyta</taxon>
        <taxon>Embryophyta</taxon>
        <taxon>Tracheophyta</taxon>
        <taxon>Spermatophyta</taxon>
        <taxon>Magnoliopsida</taxon>
        <taxon>Liliopsida</taxon>
        <taxon>Poales</taxon>
        <taxon>Poaceae</taxon>
        <taxon>BOP clade</taxon>
        <taxon>Pooideae</taxon>
        <taxon>Stipodae</taxon>
        <taxon>Brachypodieae</taxon>
        <taxon>Brachypodium</taxon>
    </lineage>
</organism>
<dbReference type="GO" id="GO:0046872">
    <property type="term" value="F:metal ion binding"/>
    <property type="evidence" value="ECO:0007669"/>
    <property type="project" value="InterPro"/>
</dbReference>
<name>A0A2K2D583_BRADI</name>
<proteinExistence type="predicted"/>
<dbReference type="InterPro" id="IPR044594">
    <property type="entry name" value="HIPP01/3/5/6"/>
</dbReference>
<dbReference type="RefSeq" id="XP_014756362.1">
    <property type="nucleotide sequence ID" value="XM_014900876.2"/>
</dbReference>
<dbReference type="EnsemblPlants" id="PNT69440">
    <property type="protein sequence ID" value="PNT69440"/>
    <property type="gene ID" value="BRADI_3g55475v3"/>
</dbReference>
<keyword evidence="4" id="KW-1185">Reference proteome</keyword>
<feature type="region of interest" description="Disordered" evidence="1">
    <location>
        <begin position="82"/>
        <end position="139"/>
    </location>
</feature>
<protein>
    <recommendedName>
        <fullName evidence="5">HMA domain-containing protein</fullName>
    </recommendedName>
</protein>
<sequence>MGKERHKDNALKTYVLKVNMHCCCNGCIKKIKDGVKEIILSEGVDSADLVVEKSEVTVVGTMDPENLCCLFHELTRKDVKIETRRNMSGGGTTPSQETNNRDGQAPPDSFARETTGRLRNSLSASPVMPSAPPLPETWRGQAVPSERCAYRWSAPSAGALCVWTASDVAGILAVYEL</sequence>